<gene>
    <name evidence="1" type="ORF">BACCOPRO_00188</name>
</gene>
<reference evidence="1 2" key="1">
    <citation type="submission" date="2008-12" db="EMBL/GenBank/DDBJ databases">
        <authorList>
            <person name="Fulton L."/>
            <person name="Clifton S."/>
            <person name="Fulton B."/>
            <person name="Xu J."/>
            <person name="Minx P."/>
            <person name="Pepin K.H."/>
            <person name="Johnson M."/>
            <person name="Bhonagiri V."/>
            <person name="Nash W.E."/>
            <person name="Mardis E.R."/>
            <person name="Wilson R.K."/>
        </authorList>
    </citation>
    <scope>NUCLEOTIDE SEQUENCE [LARGE SCALE GENOMIC DNA]</scope>
    <source>
        <strain evidence="1 2">DSM 18228</strain>
    </source>
</reference>
<dbReference type="HOGENOM" id="CLU_3284770_0_0_10"/>
<dbReference type="AlphaFoldDB" id="S0F4L1"/>
<dbReference type="EMBL" id="ACBW01000021">
    <property type="protein sequence ID" value="EEF74720.1"/>
    <property type="molecule type" value="Genomic_DNA"/>
</dbReference>
<evidence type="ECO:0000313" key="2">
    <source>
        <dbReference type="Proteomes" id="UP000014073"/>
    </source>
</evidence>
<proteinExistence type="predicted"/>
<evidence type="ECO:0000313" key="1">
    <source>
        <dbReference type="EMBL" id="EEF74720.1"/>
    </source>
</evidence>
<accession>S0F4L1</accession>
<dbReference type="Proteomes" id="UP000014073">
    <property type="component" value="Unassembled WGS sequence"/>
</dbReference>
<organism evidence="1 2">
    <name type="scientific">Phocaeicola coprophilus DSM 18228 = JCM 13818</name>
    <dbReference type="NCBI Taxonomy" id="547042"/>
    <lineage>
        <taxon>Bacteria</taxon>
        <taxon>Pseudomonadati</taxon>
        <taxon>Bacteroidota</taxon>
        <taxon>Bacteroidia</taxon>
        <taxon>Bacteroidales</taxon>
        <taxon>Bacteroidaceae</taxon>
        <taxon>Phocaeicola</taxon>
    </lineage>
</organism>
<sequence>MSAGAFMVFIASDRKSGYKSRRNYHQMSNNTYFIPIFAKK</sequence>
<protein>
    <submittedName>
        <fullName evidence="1">Uncharacterized protein</fullName>
    </submittedName>
</protein>
<comment type="caution">
    <text evidence="1">The sequence shown here is derived from an EMBL/GenBank/DDBJ whole genome shotgun (WGS) entry which is preliminary data.</text>
</comment>
<keyword evidence="2" id="KW-1185">Reference proteome</keyword>
<name>S0F4L1_9BACT</name>
<dbReference type="STRING" id="547042.BACCOPRO_00188"/>